<dbReference type="Gene3D" id="1.10.10.60">
    <property type="entry name" value="Homeodomain-like"/>
    <property type="match status" value="2"/>
</dbReference>
<reference evidence="3" key="1">
    <citation type="journal article" date="2011" name="PLoS Biol.">
        <title>Gene gain and loss during evolution of obligate parasitism in the white rust pathogen of Arabidopsis thaliana.</title>
        <authorList>
            <person name="Kemen E."/>
            <person name="Gardiner A."/>
            <person name="Schultz-Larsen T."/>
            <person name="Kemen A.C."/>
            <person name="Balmuth A.L."/>
            <person name="Robert-Seilaniantz A."/>
            <person name="Bailey K."/>
            <person name="Holub E."/>
            <person name="Studholme D.J."/>
            <person name="Maclean D."/>
            <person name="Jones J.D."/>
        </authorList>
    </citation>
    <scope>NUCLEOTIDE SEQUENCE</scope>
</reference>
<dbReference type="GO" id="GO:0003677">
    <property type="term" value="F:DNA binding"/>
    <property type="evidence" value="ECO:0007669"/>
    <property type="project" value="UniProtKB-KW"/>
</dbReference>
<dbReference type="SMART" id="SM00674">
    <property type="entry name" value="CENPB"/>
    <property type="match status" value="1"/>
</dbReference>
<dbReference type="Pfam" id="PF03184">
    <property type="entry name" value="DDE_1"/>
    <property type="match status" value="1"/>
</dbReference>
<accession>F0W881</accession>
<reference evidence="3" key="2">
    <citation type="submission" date="2011-02" db="EMBL/GenBank/DDBJ databases">
        <authorList>
            <person name="MacLean D."/>
        </authorList>
    </citation>
    <scope>NUCLEOTIDE SEQUENCE</scope>
</reference>
<dbReference type="HOGENOM" id="CLU_018294_0_1_1"/>
<dbReference type="SUPFAM" id="SSF46689">
    <property type="entry name" value="Homeodomain-like"/>
    <property type="match status" value="1"/>
</dbReference>
<evidence type="ECO:0000259" key="2">
    <source>
        <dbReference type="PROSITE" id="PS51253"/>
    </source>
</evidence>
<sequence length="416" mass="47744">MTHAEKLTLRAYHSAHPELTQEMLVVWVKTKFRLSVVPSRMTLSRVLNNHASAFDLKSARKTNHRVTSSKFEERLLMWIRQCEQYKLPIVTGATIRAKADNIRRELVIATPDESAKMNALVFSLGWFSQFQSRHHLTSKRVHGKEASVNRAAVGKGRAALQELTRSYERHNVFNIDETAFFFCAPTTKPISTQRMAGRKQQKKRLTVAVCCNADGSTKVPLHFVGAVRQPRCFNMQSSEQLGLHYEYMAKGWMSSQLFQLWLSHINDQMRTESRHVILLVDNVTSHRPEEAFSHVELRMFPPSTTAFLQPQDAGIISSFKAQIRKIQHHYIADRFDDVMRRISDTGDDCVEKEIDSFFNVDVLVAMRWAETAWSKVTRTTILHCSHHTKILDAEIYELVESFEKLRASAIAAPAFQ</sequence>
<dbReference type="EMBL" id="FR824078">
    <property type="protein sequence ID" value="CCA17365.1"/>
    <property type="molecule type" value="Genomic_DNA"/>
</dbReference>
<protein>
    <submittedName>
        <fullName evidence="3">Jerky putative</fullName>
    </submittedName>
</protein>
<dbReference type="PANTHER" id="PTHR19303">
    <property type="entry name" value="TRANSPOSON"/>
    <property type="match status" value="1"/>
</dbReference>
<dbReference type="InterPro" id="IPR050863">
    <property type="entry name" value="CenT-Element_Derived"/>
</dbReference>
<dbReference type="InterPro" id="IPR004875">
    <property type="entry name" value="DDE_SF_endonuclease_dom"/>
</dbReference>
<dbReference type="GO" id="GO:0005634">
    <property type="term" value="C:nucleus"/>
    <property type="evidence" value="ECO:0007669"/>
    <property type="project" value="TreeGrafter"/>
</dbReference>
<evidence type="ECO:0000313" key="3">
    <source>
        <dbReference type="EMBL" id="CCA17365.1"/>
    </source>
</evidence>
<dbReference type="AlphaFoldDB" id="F0W881"/>
<dbReference type="InterPro" id="IPR009057">
    <property type="entry name" value="Homeodomain-like_sf"/>
</dbReference>
<name>F0W881_9STRA</name>
<dbReference type="InterPro" id="IPR006600">
    <property type="entry name" value="HTH_CenpB_DNA-bd_dom"/>
</dbReference>
<organism evidence="3">
    <name type="scientific">Albugo laibachii Nc14</name>
    <dbReference type="NCBI Taxonomy" id="890382"/>
    <lineage>
        <taxon>Eukaryota</taxon>
        <taxon>Sar</taxon>
        <taxon>Stramenopiles</taxon>
        <taxon>Oomycota</taxon>
        <taxon>Peronosporomycetes</taxon>
        <taxon>Albuginales</taxon>
        <taxon>Albuginaceae</taxon>
        <taxon>Albugo</taxon>
    </lineage>
</organism>
<dbReference type="PANTHER" id="PTHR19303:SF73">
    <property type="entry name" value="PROTEIN PDC2"/>
    <property type="match status" value="1"/>
</dbReference>
<gene>
    <name evidence="3" type="primary">AlNc14C33G3041</name>
    <name evidence="3" type="ORF">ALNC14_035080</name>
</gene>
<dbReference type="PROSITE" id="PS51253">
    <property type="entry name" value="HTH_CENPB"/>
    <property type="match status" value="1"/>
</dbReference>
<keyword evidence="1" id="KW-0238">DNA-binding</keyword>
<dbReference type="Pfam" id="PF03221">
    <property type="entry name" value="HTH_Tnp_Tc5"/>
    <property type="match status" value="1"/>
</dbReference>
<feature type="domain" description="HTH CENPB-type" evidence="2">
    <location>
        <begin position="59"/>
        <end position="140"/>
    </location>
</feature>
<proteinExistence type="predicted"/>
<evidence type="ECO:0000256" key="1">
    <source>
        <dbReference type="ARBA" id="ARBA00023125"/>
    </source>
</evidence>